<dbReference type="Pfam" id="PF01119">
    <property type="entry name" value="DNA_mis_repair"/>
    <property type="match status" value="1"/>
</dbReference>
<dbReference type="PROSITE" id="PS00058">
    <property type="entry name" value="DNA_MISMATCH_REPAIR_1"/>
    <property type="match status" value="1"/>
</dbReference>
<evidence type="ECO:0000313" key="5">
    <source>
        <dbReference type="EMBL" id="RXW15653.1"/>
    </source>
</evidence>
<evidence type="ECO:0000259" key="3">
    <source>
        <dbReference type="SMART" id="SM00853"/>
    </source>
</evidence>
<dbReference type="Pfam" id="PF08676">
    <property type="entry name" value="MutL_C"/>
    <property type="match status" value="1"/>
</dbReference>
<feature type="compositionally biased region" description="Polar residues" evidence="2">
    <location>
        <begin position="256"/>
        <end position="267"/>
    </location>
</feature>
<name>A0A4Q2D801_9AGAR</name>
<dbReference type="AlphaFoldDB" id="A0A4Q2D801"/>
<feature type="region of interest" description="Disordered" evidence="2">
    <location>
        <begin position="317"/>
        <end position="557"/>
    </location>
</feature>
<feature type="compositionally biased region" description="Low complexity" evidence="2">
    <location>
        <begin position="268"/>
        <end position="287"/>
    </location>
</feature>
<feature type="compositionally biased region" description="Acidic residues" evidence="2">
    <location>
        <begin position="433"/>
        <end position="458"/>
    </location>
</feature>
<dbReference type="InterPro" id="IPR014790">
    <property type="entry name" value="MutL_C"/>
</dbReference>
<feature type="region of interest" description="Disordered" evidence="2">
    <location>
        <begin position="228"/>
        <end position="301"/>
    </location>
</feature>
<dbReference type="GO" id="GO:0140664">
    <property type="term" value="F:ATP-dependent DNA damage sensor activity"/>
    <property type="evidence" value="ECO:0007669"/>
    <property type="project" value="InterPro"/>
</dbReference>
<comment type="similarity">
    <text evidence="1">Belongs to the DNA mismatch repair MutL/HexB family.</text>
</comment>
<dbReference type="SMART" id="SM00853">
    <property type="entry name" value="MutL_C"/>
    <property type="match status" value="1"/>
</dbReference>
<dbReference type="Pfam" id="PF13589">
    <property type="entry name" value="HATPase_c_3"/>
    <property type="match status" value="1"/>
</dbReference>
<feature type="compositionally biased region" description="Polar residues" evidence="2">
    <location>
        <begin position="377"/>
        <end position="396"/>
    </location>
</feature>
<accession>A0A4Q2D801</accession>
<dbReference type="SUPFAM" id="SSF55874">
    <property type="entry name" value="ATPase domain of HSP90 chaperone/DNA topoisomerase II/histidine kinase"/>
    <property type="match status" value="1"/>
</dbReference>
<proteinExistence type="inferred from homology"/>
<dbReference type="GO" id="GO:0006298">
    <property type="term" value="P:mismatch repair"/>
    <property type="evidence" value="ECO:0007669"/>
    <property type="project" value="InterPro"/>
</dbReference>
<dbReference type="Gene3D" id="3.30.565.10">
    <property type="entry name" value="Histidine kinase-like ATPase, C-terminal domain"/>
    <property type="match status" value="1"/>
</dbReference>
<dbReference type="GO" id="GO:0030983">
    <property type="term" value="F:mismatched DNA binding"/>
    <property type="evidence" value="ECO:0007669"/>
    <property type="project" value="InterPro"/>
</dbReference>
<feature type="compositionally biased region" description="Basic and acidic residues" evidence="2">
    <location>
        <begin position="543"/>
        <end position="557"/>
    </location>
</feature>
<dbReference type="PANTHER" id="PTHR10073:SF52">
    <property type="entry name" value="MISMATCH REPAIR ENDONUCLEASE PMS2"/>
    <property type="match status" value="1"/>
</dbReference>
<dbReference type="GO" id="GO:0005524">
    <property type="term" value="F:ATP binding"/>
    <property type="evidence" value="ECO:0007669"/>
    <property type="project" value="InterPro"/>
</dbReference>
<dbReference type="InterPro" id="IPR037198">
    <property type="entry name" value="MutL_C_sf"/>
</dbReference>
<dbReference type="GO" id="GO:0016887">
    <property type="term" value="F:ATP hydrolysis activity"/>
    <property type="evidence" value="ECO:0007669"/>
    <property type="project" value="InterPro"/>
</dbReference>
<dbReference type="InterPro" id="IPR042120">
    <property type="entry name" value="MutL_C_dimsub"/>
</dbReference>
<dbReference type="InterPro" id="IPR036890">
    <property type="entry name" value="HATPase_C_sf"/>
</dbReference>
<feature type="compositionally biased region" description="Pro residues" evidence="2">
    <location>
        <begin position="338"/>
        <end position="349"/>
    </location>
</feature>
<protein>
    <submittedName>
        <fullName evidence="5">Uncharacterized protein</fullName>
    </submittedName>
</protein>
<dbReference type="Gene3D" id="3.30.1540.20">
    <property type="entry name" value="MutL, C-terminal domain, dimerisation subdomain"/>
    <property type="match status" value="1"/>
</dbReference>
<evidence type="ECO:0000256" key="1">
    <source>
        <dbReference type="ARBA" id="ARBA00006082"/>
    </source>
</evidence>
<feature type="compositionally biased region" description="Polar residues" evidence="2">
    <location>
        <begin position="235"/>
        <end position="244"/>
    </location>
</feature>
<evidence type="ECO:0000313" key="6">
    <source>
        <dbReference type="Proteomes" id="UP000290288"/>
    </source>
</evidence>
<feature type="compositionally biased region" description="Acidic residues" evidence="2">
    <location>
        <begin position="510"/>
        <end position="522"/>
    </location>
</feature>
<evidence type="ECO:0000259" key="4">
    <source>
        <dbReference type="SMART" id="SM01340"/>
    </source>
</evidence>
<dbReference type="InterPro" id="IPR014762">
    <property type="entry name" value="DNA_mismatch_repair_CS"/>
</dbReference>
<dbReference type="Gene3D" id="3.30.1370.100">
    <property type="entry name" value="MutL, C-terminal domain, regulatory subdomain"/>
    <property type="match status" value="1"/>
</dbReference>
<dbReference type="PANTHER" id="PTHR10073">
    <property type="entry name" value="DNA MISMATCH REPAIR PROTEIN MLH, PMS, MUTL"/>
    <property type="match status" value="1"/>
</dbReference>
<dbReference type="SUPFAM" id="SSF118116">
    <property type="entry name" value="DNA mismatch repair protein MutL"/>
    <property type="match status" value="1"/>
</dbReference>
<evidence type="ECO:0000256" key="2">
    <source>
        <dbReference type="SAM" id="MobiDB-lite"/>
    </source>
</evidence>
<dbReference type="InterPro" id="IPR020568">
    <property type="entry name" value="Ribosomal_Su5_D2-typ_SF"/>
</dbReference>
<dbReference type="GO" id="GO:0032389">
    <property type="term" value="C:MutLalpha complex"/>
    <property type="evidence" value="ECO:0007669"/>
    <property type="project" value="TreeGrafter"/>
</dbReference>
<feature type="domain" description="MutL C-terminal dimerisation" evidence="3">
    <location>
        <begin position="641"/>
        <end position="796"/>
    </location>
</feature>
<dbReference type="InterPro" id="IPR038973">
    <property type="entry name" value="MutL/Mlh/Pms-like"/>
</dbReference>
<dbReference type="InterPro" id="IPR042121">
    <property type="entry name" value="MutL_C_regsub"/>
</dbReference>
<comment type="caution">
    <text evidence="5">The sequence shown here is derived from an EMBL/GenBank/DDBJ whole genome shotgun (WGS) entry which is preliminary data.</text>
</comment>
<dbReference type="EMBL" id="SDEE01000527">
    <property type="protein sequence ID" value="RXW15653.1"/>
    <property type="molecule type" value="Genomic_DNA"/>
</dbReference>
<feature type="compositionally biased region" description="Polar residues" evidence="2">
    <location>
        <begin position="319"/>
        <end position="328"/>
    </location>
</feature>
<dbReference type="InterPro" id="IPR013507">
    <property type="entry name" value="DNA_mismatch_S5_2-like"/>
</dbReference>
<dbReference type="Proteomes" id="UP000290288">
    <property type="component" value="Unassembled WGS sequence"/>
</dbReference>
<dbReference type="SUPFAM" id="SSF54211">
    <property type="entry name" value="Ribosomal protein S5 domain 2-like"/>
    <property type="match status" value="1"/>
</dbReference>
<sequence length="920" mass="99577">MASNQIKAIDKGSVHRITSGQVVVDLQTAVKELVENSLDAGSTNIEIRFKNYGLKSIDVIDNGSGIADEDFESIGLKHHTSKLETYEDLSIVQTFGFRGEALSSLCALCEKVSVTTATKETSPKGTCLHLRKTGEVGSREVVARQKAFNEVYRTFNANQSPLIIADFTIPTASCDVNVSPDKRTILLHNEANLILALKEALESHFSLTRSTFNLSSKSQSMTQTVLQPVVVSARQPRQTRTQIGPVSEDNDGVLPESSSPGQSSMTLASVGASQASSSSTHSQSPLQRPDQSSNAVDVDNEETLDVVVDTTKSPWARKTLTQPVNTRQSESRRELSPSQPPSPIQPPPITHRTHPDGGGRVPSVSRKRRQTDDEISTRQAATQEIDNSSPNNQLHEPSTRPVKKRLVSRNIGAKLASFAMPGSQLASLPASQPEEEESGDGEDQGGENGLDENQDEDERPAVAASELLEEKIDESDVDLAKSGSIPSSAPESHTGGESPPEFLPLREGPVCDDADDDSEVEDPSSVLSSARETISAVESSAPSHDRGSLDPSRTEIIRSSDSGANVSVRFDIHKVRNSWTKVRSTLLSMSPNKAGEGGRLSQADEAKVPNDAGVLNSEDQAKAAHALSRVIDKADFASMDIIGQFNLGFIIARRRKPLTGRAKTMDDLFIVDQHAADEKYNFENLQLTTKIQSQKLLRPRILELTAADELVASENIQILKDNGFEVQESNSASMGGRLQLMAQPVSKNTVFNIKDLEELIHLLRDSPSGTMVRCSKARAMFASRACRKSVMVGMPLNQTQMSTNLQETGRVSWFYGTVLKRLDTHGGDVFAPVRGIIRCLDQYLHGLARTAIASAIGRLLITFVHSPSLHDPTPALNLSAGVCPSVPRLLTDLVLSAMLPSSTAQSVSQFEAHGVNSNRI</sequence>
<organism evidence="5 6">
    <name type="scientific">Candolleomyces aberdarensis</name>
    <dbReference type="NCBI Taxonomy" id="2316362"/>
    <lineage>
        <taxon>Eukaryota</taxon>
        <taxon>Fungi</taxon>
        <taxon>Dikarya</taxon>
        <taxon>Basidiomycota</taxon>
        <taxon>Agaricomycotina</taxon>
        <taxon>Agaricomycetes</taxon>
        <taxon>Agaricomycetidae</taxon>
        <taxon>Agaricales</taxon>
        <taxon>Agaricineae</taxon>
        <taxon>Psathyrellaceae</taxon>
        <taxon>Candolleomyces</taxon>
    </lineage>
</organism>
<feature type="domain" description="DNA mismatch repair protein S5" evidence="4">
    <location>
        <begin position="89"/>
        <end position="206"/>
    </location>
</feature>
<gene>
    <name evidence="5" type="ORF">EST38_g10197</name>
</gene>
<dbReference type="SMART" id="SM01340">
    <property type="entry name" value="DNA_mis_repair"/>
    <property type="match status" value="1"/>
</dbReference>
<keyword evidence="6" id="KW-1185">Reference proteome</keyword>
<dbReference type="OrthoDB" id="10263226at2759"/>
<feature type="compositionally biased region" description="Polar residues" evidence="2">
    <location>
        <begin position="530"/>
        <end position="542"/>
    </location>
</feature>
<reference evidence="5 6" key="1">
    <citation type="submission" date="2019-01" db="EMBL/GenBank/DDBJ databases">
        <title>Draft genome sequence of Psathyrella aberdarensis IHI B618.</title>
        <authorList>
            <person name="Buettner E."/>
            <person name="Kellner H."/>
        </authorList>
    </citation>
    <scope>NUCLEOTIDE SEQUENCE [LARGE SCALE GENOMIC DNA]</scope>
    <source>
        <strain evidence="5 6">IHI B618</strain>
    </source>
</reference>
<dbReference type="STRING" id="2316362.A0A4Q2D801"/>
<dbReference type="FunFam" id="3.30.1370.100:FF:000001">
    <property type="entry name" value="Mismatch repair endonuclease pms1, putative"/>
    <property type="match status" value="1"/>
</dbReference>